<dbReference type="InterPro" id="IPR013272">
    <property type="entry name" value="Vps72/YL1_C"/>
</dbReference>
<dbReference type="VEuPathDB" id="FungiDB:YALI1_E30479g"/>
<dbReference type="eggNOG" id="KOG4137">
    <property type="taxonomic scope" value="Eukaryota"/>
</dbReference>
<evidence type="ECO:0000256" key="5">
    <source>
        <dbReference type="SAM" id="MobiDB-lite"/>
    </source>
</evidence>
<dbReference type="VEuPathDB" id="FungiDB:YALI0_E25718g"/>
<reference evidence="8 10" key="2">
    <citation type="submission" date="2018-07" db="EMBL/GenBank/DDBJ databases">
        <title>Draft Genome Assemblies for Five Robust Yarrowia lipolytica Strains Exhibiting High Lipid Production and Pentose Sugar Utilization and Sugar Alcohol Secretion from Undetoxified Lignocellulosic Biomass Hydrolysates.</title>
        <authorList>
            <consortium name="DOE Joint Genome Institute"/>
            <person name="Walker C."/>
            <person name="Ryu S."/>
            <person name="Na H."/>
            <person name="Zane M."/>
            <person name="LaButti K."/>
            <person name="Lipzen A."/>
            <person name="Haridas S."/>
            <person name="Barry K."/>
            <person name="Grigoriev I.V."/>
            <person name="Quarterman J."/>
            <person name="Slininger P."/>
            <person name="Dien B."/>
            <person name="Trinh C.T."/>
        </authorList>
    </citation>
    <scope>NUCLEOTIDE SEQUENCE [LARGE SCALE GENOMIC DNA]</scope>
    <source>
        <strain evidence="8 10">YB392</strain>
    </source>
</reference>
<dbReference type="Proteomes" id="UP000256601">
    <property type="component" value="Unassembled WGS sequence"/>
</dbReference>
<dbReference type="Proteomes" id="UP000182444">
    <property type="component" value="Chromosome 1E"/>
</dbReference>
<keyword evidence="4" id="KW-0539">Nucleus</keyword>
<evidence type="ECO:0000259" key="6">
    <source>
        <dbReference type="SMART" id="SM00993"/>
    </source>
</evidence>
<comment type="subcellular location">
    <subcellularLocation>
        <location evidence="1">Nucleus</location>
    </subcellularLocation>
</comment>
<proteinExistence type="predicted"/>
<dbReference type="EMBL" id="KZ858970">
    <property type="protein sequence ID" value="RDW26993.1"/>
    <property type="molecule type" value="Genomic_DNA"/>
</dbReference>
<dbReference type="PANTHER" id="PTHR31200:SF1">
    <property type="entry name" value="INO80 COMPLEX SUBUNIT C"/>
    <property type="match status" value="1"/>
</dbReference>
<name>A0A1D8NK23_YARLL</name>
<dbReference type="AlphaFoldDB" id="A0A1D8NK23"/>
<sequence length="128" mass="14389">MTESSNPQAPPTIAEANANSMPKKFRNSSWKAPKNRNKNIKAIIAEEQRRLADKNLGIDDITYFNIDAPPSLIPSKAYCDITGLEGKYRSPSTNLRFYNQEVAQVVRDIPPGVDQQYLELRGANIILR</sequence>
<evidence type="ECO:0000313" key="8">
    <source>
        <dbReference type="EMBL" id="RDW26993.1"/>
    </source>
</evidence>
<reference evidence="7 9" key="1">
    <citation type="journal article" date="2016" name="PLoS ONE">
        <title>Sequence Assembly of Yarrowia lipolytica Strain W29/CLIB89 Shows Transposable Element Diversity.</title>
        <authorList>
            <person name="Magnan C."/>
            <person name="Yu J."/>
            <person name="Chang I."/>
            <person name="Jahn E."/>
            <person name="Kanomata Y."/>
            <person name="Wu J."/>
            <person name="Zeller M."/>
            <person name="Oakes M."/>
            <person name="Baldi P."/>
            <person name="Sandmeyer S."/>
        </authorList>
    </citation>
    <scope>NUCLEOTIDE SEQUENCE [LARGE SCALE GENOMIC DNA]</scope>
    <source>
        <strain evidence="7">CLIB89</strain>
        <strain evidence="9">CLIB89(W29)</strain>
    </source>
</reference>
<evidence type="ECO:0000256" key="3">
    <source>
        <dbReference type="ARBA" id="ARBA00023163"/>
    </source>
</evidence>
<evidence type="ECO:0000313" key="10">
    <source>
        <dbReference type="Proteomes" id="UP000256601"/>
    </source>
</evidence>
<evidence type="ECO:0000256" key="4">
    <source>
        <dbReference type="ARBA" id="ARBA00023242"/>
    </source>
</evidence>
<dbReference type="InterPro" id="IPR029525">
    <property type="entry name" value="INO80C/Ies6"/>
</dbReference>
<dbReference type="PANTHER" id="PTHR31200">
    <property type="entry name" value="INO80 COMPLEX SUBUNIT C"/>
    <property type="match status" value="1"/>
</dbReference>
<dbReference type="SMART" id="SM00993">
    <property type="entry name" value="YL1_C"/>
    <property type="match status" value="1"/>
</dbReference>
<protein>
    <recommendedName>
        <fullName evidence="6">Vps72/YL1 C-terminal domain-containing protein</fullName>
    </recommendedName>
</protein>
<gene>
    <name evidence="8" type="ORF">B0I71DRAFT_116130</name>
    <name evidence="7" type="ORF">YALI1_E30479g</name>
</gene>
<dbReference type="OMA" id="KNCVYRP"/>
<organism evidence="7 9">
    <name type="scientific">Yarrowia lipolytica</name>
    <name type="common">Candida lipolytica</name>
    <dbReference type="NCBI Taxonomy" id="4952"/>
    <lineage>
        <taxon>Eukaryota</taxon>
        <taxon>Fungi</taxon>
        <taxon>Dikarya</taxon>
        <taxon>Ascomycota</taxon>
        <taxon>Saccharomycotina</taxon>
        <taxon>Dipodascomycetes</taxon>
        <taxon>Dipodascales</taxon>
        <taxon>Dipodascales incertae sedis</taxon>
        <taxon>Yarrowia</taxon>
    </lineage>
</organism>
<accession>A0A1D8NK23</accession>
<evidence type="ECO:0000313" key="7">
    <source>
        <dbReference type="EMBL" id="AOW05959.1"/>
    </source>
</evidence>
<keyword evidence="2" id="KW-0805">Transcription regulation</keyword>
<dbReference type="EMBL" id="CP017557">
    <property type="protein sequence ID" value="AOW05959.1"/>
    <property type="molecule type" value="Genomic_DNA"/>
</dbReference>
<dbReference type="GO" id="GO:0006338">
    <property type="term" value="P:chromatin remodeling"/>
    <property type="evidence" value="ECO:0007669"/>
    <property type="project" value="EnsemblFungi"/>
</dbReference>
<keyword evidence="3" id="KW-0804">Transcription</keyword>
<feature type="region of interest" description="Disordered" evidence="5">
    <location>
        <begin position="1"/>
        <end position="36"/>
    </location>
</feature>
<dbReference type="RefSeq" id="XP_504394.1">
    <property type="nucleotide sequence ID" value="XM_504394.1"/>
</dbReference>
<dbReference type="Pfam" id="PF08265">
    <property type="entry name" value="YL1_C"/>
    <property type="match status" value="1"/>
</dbReference>
<dbReference type="OrthoDB" id="49520at2759"/>
<evidence type="ECO:0000256" key="1">
    <source>
        <dbReference type="ARBA" id="ARBA00004123"/>
    </source>
</evidence>
<dbReference type="GO" id="GO:0034080">
    <property type="term" value="P:CENP-A containing chromatin assembly"/>
    <property type="evidence" value="ECO:0007669"/>
    <property type="project" value="EnsemblFungi"/>
</dbReference>
<evidence type="ECO:0000313" key="9">
    <source>
        <dbReference type="Proteomes" id="UP000182444"/>
    </source>
</evidence>
<dbReference type="GO" id="GO:0031011">
    <property type="term" value="C:Ino80 complex"/>
    <property type="evidence" value="ECO:0007669"/>
    <property type="project" value="EnsemblFungi"/>
</dbReference>
<evidence type="ECO:0000256" key="2">
    <source>
        <dbReference type="ARBA" id="ARBA00023015"/>
    </source>
</evidence>
<feature type="domain" description="Vps72/YL1 C-terminal" evidence="6">
    <location>
        <begin position="77"/>
        <end position="106"/>
    </location>
</feature>
<dbReference type="KEGG" id="yli:2912607"/>
<dbReference type="GeneID" id="2912607"/>